<comment type="similarity">
    <text evidence="1">Belongs to the CIA30 family.</text>
</comment>
<dbReference type="OrthoDB" id="442188at2"/>
<reference evidence="3 4" key="1">
    <citation type="submission" date="2019-05" db="EMBL/GenBank/DDBJ databases">
        <title>Algicella ahnfeltiae gen. nov., sp. nov., a novel marine bacterium of the family Flavobacteriaceae isolated from a red alga.</title>
        <authorList>
            <person name="Nedashkovskaya O.I."/>
            <person name="Kukhlevskiy A.D."/>
            <person name="Kim S.-G."/>
            <person name="Zhukova N.V."/>
            <person name="Mikhailov V.V."/>
        </authorList>
    </citation>
    <scope>NUCLEOTIDE SEQUENCE [LARGE SCALE GENOMIC DNA]</scope>
    <source>
        <strain evidence="3 4">10Alg115</strain>
    </source>
</reference>
<dbReference type="KEGG" id="fbe:FF125_15665"/>
<dbReference type="PANTHER" id="PTHR13194:SF19">
    <property type="entry name" value="NAD(P)-BINDING ROSSMANN-FOLD SUPERFAMILY PROTEIN"/>
    <property type="match status" value="1"/>
</dbReference>
<keyword evidence="4" id="KW-1185">Reference proteome</keyword>
<dbReference type="RefSeq" id="WP_138950660.1">
    <property type="nucleotide sequence ID" value="NZ_CP040749.1"/>
</dbReference>
<dbReference type="PANTHER" id="PTHR13194">
    <property type="entry name" value="COMPLEX I INTERMEDIATE-ASSOCIATED PROTEIN 30"/>
    <property type="match status" value="1"/>
</dbReference>
<evidence type="ECO:0000256" key="1">
    <source>
        <dbReference type="ARBA" id="ARBA00007884"/>
    </source>
</evidence>
<dbReference type="Gene3D" id="2.60.120.430">
    <property type="entry name" value="Galactose-binding lectin"/>
    <property type="match status" value="1"/>
</dbReference>
<dbReference type="EMBL" id="CP040749">
    <property type="protein sequence ID" value="QCX39806.1"/>
    <property type="molecule type" value="Genomic_DNA"/>
</dbReference>
<dbReference type="InterPro" id="IPR008979">
    <property type="entry name" value="Galactose-bd-like_sf"/>
</dbReference>
<proteinExistence type="inferred from homology"/>
<dbReference type="SUPFAM" id="SSF49785">
    <property type="entry name" value="Galactose-binding domain-like"/>
    <property type="match status" value="1"/>
</dbReference>
<dbReference type="AlphaFoldDB" id="A0A5B7TXC9"/>
<feature type="domain" description="NADH:ubiquinone oxidoreductase intermediate-associated protein 30" evidence="2">
    <location>
        <begin position="4"/>
        <end position="154"/>
    </location>
</feature>
<dbReference type="InterPro" id="IPR013857">
    <property type="entry name" value="NADH-UbQ_OxRdtase-assoc_prot30"/>
</dbReference>
<accession>A0A5B7TXC9</accession>
<evidence type="ECO:0000313" key="3">
    <source>
        <dbReference type="EMBL" id="QCX39806.1"/>
    </source>
</evidence>
<dbReference type="Pfam" id="PF08547">
    <property type="entry name" value="CIA30"/>
    <property type="match status" value="1"/>
</dbReference>
<sequence length="160" mass="18117">MVLFDFNKNTDISHWKVTNDAVMGGKSNGQFILDNEGNGVYKGEVSLENNGGFSSVKTTFEPKNIADFNTFILKIKGDGKAYQFRIKSDSSQRHSYIYKFDTTGDWQTIEIPLSDLHPVFRGRKLDLPNFCDHLLAVVTFLIANKKNESFQLKIASIDLK</sequence>
<dbReference type="Proteomes" id="UP000306229">
    <property type="component" value="Chromosome"/>
</dbReference>
<name>A0A5B7TXC9_9FLAO</name>
<organism evidence="3 4">
    <name type="scientific">Aureibaculum algae</name>
    <dbReference type="NCBI Taxonomy" id="2584122"/>
    <lineage>
        <taxon>Bacteria</taxon>
        <taxon>Pseudomonadati</taxon>
        <taxon>Bacteroidota</taxon>
        <taxon>Flavobacteriia</taxon>
        <taxon>Flavobacteriales</taxon>
        <taxon>Flavobacteriaceae</taxon>
        <taxon>Aureibaculum</taxon>
    </lineage>
</organism>
<protein>
    <submittedName>
        <fullName evidence="3">CIA30 family protein</fullName>
    </submittedName>
</protein>
<dbReference type="InterPro" id="IPR039131">
    <property type="entry name" value="NDUFAF1"/>
</dbReference>
<evidence type="ECO:0000259" key="2">
    <source>
        <dbReference type="Pfam" id="PF08547"/>
    </source>
</evidence>
<evidence type="ECO:0000313" key="4">
    <source>
        <dbReference type="Proteomes" id="UP000306229"/>
    </source>
</evidence>
<gene>
    <name evidence="3" type="ORF">FF125_15665</name>
</gene>